<feature type="binding site" evidence="3">
    <location>
        <position position="219"/>
    </location>
    <ligand>
        <name>a divalent metal cation</name>
        <dbReference type="ChEBI" id="CHEBI:60240"/>
        <label>1</label>
    </ligand>
</feature>
<gene>
    <name evidence="4" type="ORF">DFR44_11410</name>
</gene>
<feature type="binding site" evidence="3">
    <location>
        <position position="105"/>
    </location>
    <ligand>
        <name>a divalent metal cation</name>
        <dbReference type="ChEBI" id="CHEBI:60240"/>
        <label>1</label>
    </ligand>
</feature>
<sequence>MECTILLKALLSEMDAVLDVASFKDYCPNGLQIQGRPSITKIATAVTASRAVIEQAAEWGADALLVHHGYFWKGEDAPIVGMKHGRIAALIKNDMSLIAYHLPLDAHPTLGNNAQLGMKLGLTATGVLSDEPLVWHGASDCVTLGELAARVEQRLGRAPQLIGDSSALVGKIAWCTGAAQDYIGSAAAAGAQTFISGEISERTFHEATELGVNYLACGHHATERYGVQALGEYLVQRFGLMHRFFDEYNPV</sequence>
<dbReference type="EMBL" id="SNZE01000014">
    <property type="protein sequence ID" value="TDR30973.1"/>
    <property type="molecule type" value="Genomic_DNA"/>
</dbReference>
<dbReference type="Pfam" id="PF01784">
    <property type="entry name" value="DUF34_NIF3"/>
    <property type="match status" value="1"/>
</dbReference>
<name>A0A4R6Y605_9BURK</name>
<comment type="similarity">
    <text evidence="1">Belongs to the GTP cyclohydrolase I type 2/NIF3 family.</text>
</comment>
<accession>A0A4R6Y605</accession>
<dbReference type="Gene3D" id="3.40.1390.30">
    <property type="entry name" value="NIF3 (NGG1p interacting factor 3)-like"/>
    <property type="match status" value="2"/>
</dbReference>
<dbReference type="GO" id="GO:0005737">
    <property type="term" value="C:cytoplasm"/>
    <property type="evidence" value="ECO:0007669"/>
    <property type="project" value="TreeGrafter"/>
</dbReference>
<dbReference type="GO" id="GO:0046872">
    <property type="term" value="F:metal ion binding"/>
    <property type="evidence" value="ECO:0007669"/>
    <property type="project" value="UniProtKB-KW"/>
</dbReference>
<dbReference type="AlphaFoldDB" id="A0A4R6Y605"/>
<dbReference type="PANTHER" id="PTHR13799">
    <property type="entry name" value="NGG1 INTERACTING FACTOR 3"/>
    <property type="match status" value="1"/>
</dbReference>
<dbReference type="Proteomes" id="UP000294480">
    <property type="component" value="Unassembled WGS sequence"/>
</dbReference>
<comment type="caution">
    <text evidence="4">The sequence shown here is derived from an EMBL/GenBank/DDBJ whole genome shotgun (WGS) entry which is preliminary data.</text>
</comment>
<dbReference type="NCBIfam" id="TIGR00486">
    <property type="entry name" value="YbgI_SA1388"/>
    <property type="match status" value="1"/>
</dbReference>
<feature type="binding site" evidence="3">
    <location>
        <position position="68"/>
    </location>
    <ligand>
        <name>a divalent metal cation</name>
        <dbReference type="ChEBI" id="CHEBI:60240"/>
        <label>1</label>
    </ligand>
</feature>
<evidence type="ECO:0000256" key="3">
    <source>
        <dbReference type="PIRSR" id="PIRSR602678-1"/>
    </source>
</evidence>
<dbReference type="OrthoDB" id="9800881at2"/>
<dbReference type="SUPFAM" id="SSF102705">
    <property type="entry name" value="NIF3 (NGG1p interacting factor 3)-like"/>
    <property type="match status" value="1"/>
</dbReference>
<keyword evidence="5" id="KW-1185">Reference proteome</keyword>
<keyword evidence="2 3" id="KW-0479">Metal-binding</keyword>
<dbReference type="InterPro" id="IPR002678">
    <property type="entry name" value="DUF34/NIF3"/>
</dbReference>
<evidence type="ECO:0000313" key="4">
    <source>
        <dbReference type="EMBL" id="TDR30973.1"/>
    </source>
</evidence>
<evidence type="ECO:0000256" key="2">
    <source>
        <dbReference type="ARBA" id="ARBA00022723"/>
    </source>
</evidence>
<protein>
    <submittedName>
        <fullName evidence="4">Dinuclear metal center YbgI/SA1388 family protein</fullName>
    </submittedName>
</protein>
<feature type="binding site" evidence="3">
    <location>
        <position position="223"/>
    </location>
    <ligand>
        <name>a divalent metal cation</name>
        <dbReference type="ChEBI" id="CHEBI:60240"/>
        <label>1</label>
    </ligand>
</feature>
<evidence type="ECO:0000313" key="5">
    <source>
        <dbReference type="Proteomes" id="UP000294480"/>
    </source>
</evidence>
<evidence type="ECO:0000256" key="1">
    <source>
        <dbReference type="ARBA" id="ARBA00006964"/>
    </source>
</evidence>
<reference evidence="4 5" key="1">
    <citation type="submission" date="2019-03" db="EMBL/GenBank/DDBJ databases">
        <title>Genomic Encyclopedia of Type Strains, Phase IV (KMG-IV): sequencing the most valuable type-strain genomes for metagenomic binning, comparative biology and taxonomic classification.</title>
        <authorList>
            <person name="Goeker M."/>
        </authorList>
    </citation>
    <scope>NUCLEOTIDE SEQUENCE [LARGE SCALE GENOMIC DNA]</scope>
    <source>
        <strain evidence="4 5">DSM 102852</strain>
    </source>
</reference>
<dbReference type="InterPro" id="IPR036069">
    <property type="entry name" value="DUF34/NIF3_sf"/>
</dbReference>
<dbReference type="RefSeq" id="WP_133620544.1">
    <property type="nucleotide sequence ID" value="NZ_SNZE01000014.1"/>
</dbReference>
<dbReference type="PANTHER" id="PTHR13799:SF14">
    <property type="entry name" value="GTP CYCLOHYDROLASE 1 TYPE 2 HOMOLOG"/>
    <property type="match status" value="1"/>
</dbReference>
<organism evidence="4 5">
    <name type="scientific">Hydromonas duriensis</name>
    <dbReference type="NCBI Taxonomy" id="1527608"/>
    <lineage>
        <taxon>Bacteria</taxon>
        <taxon>Pseudomonadati</taxon>
        <taxon>Pseudomonadota</taxon>
        <taxon>Betaproteobacteria</taxon>
        <taxon>Burkholderiales</taxon>
        <taxon>Burkholderiaceae</taxon>
        <taxon>Hydromonas</taxon>
    </lineage>
</organism>
<feature type="binding site" evidence="3">
    <location>
        <position position="67"/>
    </location>
    <ligand>
        <name>a divalent metal cation</name>
        <dbReference type="ChEBI" id="CHEBI:60240"/>
        <label>1</label>
    </ligand>
</feature>
<proteinExistence type="inferred from homology"/>